<reference evidence="3 4" key="1">
    <citation type="submission" date="2024-01" db="EMBL/GenBank/DDBJ databases">
        <title>Genome mining of biosynthetic gene clusters to explore secondary metabolites of Streptomyces sp.</title>
        <authorList>
            <person name="Baig A."/>
            <person name="Ajitkumar Shintre N."/>
            <person name="Kumar H."/>
            <person name="Anbarasu A."/>
            <person name="Ramaiah S."/>
        </authorList>
    </citation>
    <scope>NUCLEOTIDE SEQUENCE [LARGE SCALE GENOMIC DNA]</scope>
    <source>
        <strain evidence="3 4">A01</strain>
    </source>
</reference>
<keyword evidence="2" id="KW-0732">Signal</keyword>
<accession>A0ABV5DTI0</accession>
<evidence type="ECO:0000256" key="2">
    <source>
        <dbReference type="SAM" id="SignalP"/>
    </source>
</evidence>
<name>A0ABV5DTI0_9ACTN</name>
<evidence type="ECO:0000313" key="3">
    <source>
        <dbReference type="EMBL" id="MFB8767883.1"/>
    </source>
</evidence>
<organism evidence="3 4">
    <name type="scientific">Nocardiopsis alba</name>
    <dbReference type="NCBI Taxonomy" id="53437"/>
    <lineage>
        <taxon>Bacteria</taxon>
        <taxon>Bacillati</taxon>
        <taxon>Actinomycetota</taxon>
        <taxon>Actinomycetes</taxon>
        <taxon>Streptosporangiales</taxon>
        <taxon>Nocardiopsidaceae</taxon>
        <taxon>Nocardiopsis</taxon>
    </lineage>
</organism>
<feature type="region of interest" description="Disordered" evidence="1">
    <location>
        <begin position="32"/>
        <end position="67"/>
    </location>
</feature>
<dbReference type="EMBL" id="JAYMRS010000002">
    <property type="protein sequence ID" value="MFB8767883.1"/>
    <property type="molecule type" value="Genomic_DNA"/>
</dbReference>
<evidence type="ECO:0000256" key="1">
    <source>
        <dbReference type="SAM" id="MobiDB-lite"/>
    </source>
</evidence>
<gene>
    <name evidence="3" type="ORF">VSQ78_09225</name>
</gene>
<protein>
    <recommendedName>
        <fullName evidence="5">DUF4352 domain-containing protein</fullName>
    </recommendedName>
</protein>
<keyword evidence="4" id="KW-1185">Reference proteome</keyword>
<dbReference type="RefSeq" id="WP_376737127.1">
    <property type="nucleotide sequence ID" value="NZ_JAYMRS010000002.1"/>
</dbReference>
<feature type="compositionally biased region" description="Polar residues" evidence="1">
    <location>
        <begin position="54"/>
        <end position="67"/>
    </location>
</feature>
<sequence>MRKTMRNIIRITSIATTIALIPISATSSALTLPEQRTGDLDPLGTSRSNEERSSGLSAEANSAERSSPGSLVSITWSVKNEGGDHVDFNWPQGTSYMYNNSTSYSGVTIINEGTKYHPLMDSNGECLCSGNTSLEMKNSLNPGEKVAYWSMFSVPSDVDTITLEIPGFDPIEDIPIS</sequence>
<evidence type="ECO:0008006" key="5">
    <source>
        <dbReference type="Google" id="ProtNLM"/>
    </source>
</evidence>
<feature type="chain" id="PRO_5045847802" description="DUF4352 domain-containing protein" evidence="2">
    <location>
        <begin position="30"/>
        <end position="177"/>
    </location>
</feature>
<feature type="signal peptide" evidence="2">
    <location>
        <begin position="1"/>
        <end position="29"/>
    </location>
</feature>
<comment type="caution">
    <text evidence="3">The sequence shown here is derived from an EMBL/GenBank/DDBJ whole genome shotgun (WGS) entry which is preliminary data.</text>
</comment>
<proteinExistence type="predicted"/>
<evidence type="ECO:0000313" key="4">
    <source>
        <dbReference type="Proteomes" id="UP001585053"/>
    </source>
</evidence>
<dbReference type="Proteomes" id="UP001585053">
    <property type="component" value="Unassembled WGS sequence"/>
</dbReference>